<evidence type="ECO:0000313" key="1">
    <source>
        <dbReference type="EMBL" id="KAK9771102.1"/>
    </source>
</evidence>
<dbReference type="GO" id="GO:0004386">
    <property type="term" value="F:helicase activity"/>
    <property type="evidence" value="ECO:0007669"/>
    <property type="project" value="UniProtKB-KW"/>
</dbReference>
<gene>
    <name evidence="1" type="ORF">SCAR479_12226</name>
</gene>
<keyword evidence="2" id="KW-1185">Reference proteome</keyword>
<name>A0ABR2XBI0_9PEZI</name>
<proteinExistence type="predicted"/>
<dbReference type="Gene3D" id="3.40.50.300">
    <property type="entry name" value="P-loop containing nucleotide triphosphate hydrolases"/>
    <property type="match status" value="1"/>
</dbReference>
<keyword evidence="1" id="KW-0378">Hydrolase</keyword>
<accession>A0ABR2XBI0</accession>
<dbReference type="GO" id="GO:0005524">
    <property type="term" value="F:ATP binding"/>
    <property type="evidence" value="ECO:0007669"/>
    <property type="project" value="UniProtKB-KW"/>
</dbReference>
<keyword evidence="1" id="KW-0067">ATP-binding</keyword>
<comment type="caution">
    <text evidence="1">The sequence shown here is derived from an EMBL/GenBank/DDBJ whole genome shotgun (WGS) entry which is preliminary data.</text>
</comment>
<dbReference type="Proteomes" id="UP001465668">
    <property type="component" value="Unassembled WGS sequence"/>
</dbReference>
<protein>
    <submittedName>
        <fullName evidence="1">Helicase ATP-binding domain-containing protein</fullName>
    </submittedName>
</protein>
<organism evidence="1 2">
    <name type="scientific">Seiridium cardinale</name>
    <dbReference type="NCBI Taxonomy" id="138064"/>
    <lineage>
        <taxon>Eukaryota</taxon>
        <taxon>Fungi</taxon>
        <taxon>Dikarya</taxon>
        <taxon>Ascomycota</taxon>
        <taxon>Pezizomycotina</taxon>
        <taxon>Sordariomycetes</taxon>
        <taxon>Xylariomycetidae</taxon>
        <taxon>Amphisphaeriales</taxon>
        <taxon>Sporocadaceae</taxon>
        <taxon>Seiridium</taxon>
    </lineage>
</organism>
<keyword evidence="1" id="KW-0547">Nucleotide-binding</keyword>
<sequence length="660" mass="74495">MSQLFDKVTVIFDSIPDGRSIMSLIYPPSYGNSTRMACHIAAKFSKRHASKVTLCVQHKLFDAQRHASYVSSFNIQGQLMKDKVDCLDNDWKTVVGTPIILRYMTYGSFCGLLSEHPNVLKQEVCHIIFDDAHRQSLDKELAWACLTSGTHEYSNCIMPISCVQTQDYEALTKDMDIQWAVLSSELFSPKTHSRSLLQGVENAPNEFEEFAMKTLDEIYVRTPHTFAIVFLETALEVCQFAELFKEHKKDIEILLHFPEKQFESFYRTNEARGTLLLTVSHFGSHVPVDGVQHVLIGGTRQLMVFDETIAKDVASHVPLTKGEIEFLESHAPQGEAHICMTKPQYDQAGDGFTSEFKLGSCCEYYLKVMDLFDSKKLFPFSGKPNKSMPLSHFHKYEHIIWAIDQLVTVEMAVMEDKMLVHTTEGRETVRLMYHCQLDFFAARFAVAISKDKALGAFSPHHKKVAAMALLPVALVPGPDSHEALRRRVGKLLINDYQYIVPGYEIFGSADLALCSLANLGDSMTRVILNLEHQHNPNYSSGEAGIHFLPFMAQNWDRILQLVLGDDVDRCVSDESAIYDFRADDNLRGWTAFCGYVFARCYSAAYIHNLVCIESSVDGKDYKATDICSGLEVLIGQESMVDIRAFIDQQRESGLRSVQSA</sequence>
<reference evidence="1 2" key="1">
    <citation type="submission" date="2024-02" db="EMBL/GenBank/DDBJ databases">
        <title>First draft genome assembly of two strains of Seiridium cardinale.</title>
        <authorList>
            <person name="Emiliani G."/>
            <person name="Scali E."/>
        </authorList>
    </citation>
    <scope>NUCLEOTIDE SEQUENCE [LARGE SCALE GENOMIC DNA]</scope>
    <source>
        <strain evidence="1 2">BM-138-000479</strain>
    </source>
</reference>
<evidence type="ECO:0000313" key="2">
    <source>
        <dbReference type="Proteomes" id="UP001465668"/>
    </source>
</evidence>
<dbReference type="EMBL" id="JARVKM010000080">
    <property type="protein sequence ID" value="KAK9771102.1"/>
    <property type="molecule type" value="Genomic_DNA"/>
</dbReference>
<dbReference type="InterPro" id="IPR027417">
    <property type="entry name" value="P-loop_NTPase"/>
</dbReference>
<keyword evidence="1" id="KW-0347">Helicase</keyword>